<name>A0A7T4DHZ5_9MICO</name>
<reference evidence="1 2" key="1">
    <citation type="submission" date="2020-12" db="EMBL/GenBank/DDBJ databases">
        <title>FDA dAtabase for Regulatory Grade micrObial Sequences (FDA-ARGOS): Supporting development and validation of Infectious Disease Dx tests.</title>
        <authorList>
            <person name="Sproer C."/>
            <person name="Gronow S."/>
            <person name="Severitt S."/>
            <person name="Schroder I."/>
            <person name="Tallon L."/>
            <person name="Sadzewicz L."/>
            <person name="Zhao X."/>
            <person name="Boylan J."/>
            <person name="Ott S."/>
            <person name="Bowen H."/>
            <person name="Vavikolanu K."/>
            <person name="Mehta A."/>
            <person name="Aluvathingal J."/>
            <person name="Nadendla S."/>
            <person name="Lowell S."/>
            <person name="Myers T."/>
            <person name="Yan Y."/>
            <person name="Sichtig H."/>
        </authorList>
    </citation>
    <scope>NUCLEOTIDE SEQUENCE [LARGE SCALE GENOMIC DNA]</scope>
    <source>
        <strain evidence="1 2">FDAARGOS_990</strain>
    </source>
</reference>
<dbReference type="EMBL" id="CP065989">
    <property type="protein sequence ID" value="QQB13223.1"/>
    <property type="molecule type" value="Genomic_DNA"/>
</dbReference>
<dbReference type="AlphaFoldDB" id="A0A7T4DHZ5"/>
<dbReference type="RefSeq" id="WP_198498441.1">
    <property type="nucleotide sequence ID" value="NZ_CP065989.1"/>
</dbReference>
<evidence type="ECO:0000313" key="1">
    <source>
        <dbReference type="EMBL" id="QQB13223.1"/>
    </source>
</evidence>
<dbReference type="Proteomes" id="UP000595374">
    <property type="component" value="Chromosome"/>
</dbReference>
<accession>A0A7T4DHZ5</accession>
<gene>
    <name evidence="1" type="ORF">I6H47_10210</name>
</gene>
<evidence type="ECO:0008006" key="3">
    <source>
        <dbReference type="Google" id="ProtNLM"/>
    </source>
</evidence>
<evidence type="ECO:0000313" key="2">
    <source>
        <dbReference type="Proteomes" id="UP000595374"/>
    </source>
</evidence>
<protein>
    <recommendedName>
        <fullName evidence="3">RES domain-containing protein</fullName>
    </recommendedName>
</protein>
<proteinExistence type="predicted"/>
<organism evidence="1 2">
    <name type="scientific">Brevibacterium casei</name>
    <dbReference type="NCBI Taxonomy" id="33889"/>
    <lineage>
        <taxon>Bacteria</taxon>
        <taxon>Bacillati</taxon>
        <taxon>Actinomycetota</taxon>
        <taxon>Actinomycetes</taxon>
        <taxon>Micrococcales</taxon>
        <taxon>Brevibacteriaceae</taxon>
        <taxon>Brevibacterium</taxon>
    </lineage>
</organism>
<sequence>MMVSDPHGLDEYFAQVNPDRIRAREAEFERLDLSVMTPEEVYSELMFVISLAETRCSSTYAMLPTDSRLITPGTLLWRGRALDADDHILPLRDMNSIADAWEAPPLNVKSAGRLNKVGESLLYTSYDNPLAVPDEIRVGDNEYFSLMKYQTFDELRLTAIGLPVPLEHLSDSAYLGAEVISGFFGRQFSRKARTKDGAQYQLSELIAKYNYDLPPEIHHGWIYPSVELPGALNVTLRPEEAHLRMALAGVCICKAFRSAEGLKISGILYSDGADNGRGFKWHQQGSPVQLELFPEFAS</sequence>